<evidence type="ECO:0000256" key="1">
    <source>
        <dbReference type="SAM" id="MobiDB-lite"/>
    </source>
</evidence>
<proteinExistence type="predicted"/>
<keyword evidence="4" id="KW-1185">Reference proteome</keyword>
<dbReference type="PANTHER" id="PTHR38795">
    <property type="entry name" value="DUF6604 DOMAIN-CONTAINING PROTEIN"/>
    <property type="match status" value="1"/>
</dbReference>
<evidence type="ECO:0000313" key="3">
    <source>
        <dbReference type="EMBL" id="ERF75275.1"/>
    </source>
</evidence>
<dbReference type="eggNOG" id="ENOG502RZSK">
    <property type="taxonomic scope" value="Eukaryota"/>
</dbReference>
<protein>
    <recommendedName>
        <fullName evidence="2">DUF6604 domain-containing protein</fullName>
    </recommendedName>
</protein>
<evidence type="ECO:0000313" key="4">
    <source>
        <dbReference type="Proteomes" id="UP000019373"/>
    </source>
</evidence>
<feature type="compositionally biased region" description="Polar residues" evidence="1">
    <location>
        <begin position="43"/>
        <end position="55"/>
    </location>
</feature>
<sequence>MAENDLPSLPPPLADSYRHYKDLTRSFATWLAGTGERYGFRLSTANQTTNRPSELSSDKANPRLKGKARKLARDAEKRAQNKSSLTKTLLLKDFIPLAKHIASSKPPPNVPSSVLMKLERAIDLRRRCASWFNTKVQSTASLASNASHEHFINILNTVLDILKPLCSQSTGSGHGKNNTTNGNEGEEGVEPQLTLHNQFEGLTVETLEDDQEELENVSQQRTNPAKPGKTASPATTIYTPEQQLPDDEFILGCFCFFQDLQDVRGFLKETWQKYKDKQVTLITASLITTAALDFVRKSELNFKTTFSQSGDYYDIFVDQMFRRACTRQGHPFVARRNFRATTTNLHETQPYVDDMVSEAEWIMLPSWHLLNYSARIFLLEEDGVPCRFQAVLEAEDHMVKVWQLFAPNPAPESVYADRREHQSFDALLLGIGMGTFKNQFDNVGVDQFRTGLAEMLQTDMIPAWLVFATQNFLDIQHILKQDVSRGWQDFKSTFAMLHDRVQQHINHLKPLGAENTVEARDCEAFEACRERYFEIEVQGLQTVFLLHPVGAGLREFFTVTCFRRIGTYTGNSSDVISMAHLYHVSQLQSQCATWPDMEFVIGTQTPEHVFLGGRPPTFEQCWRKVELSLGYSMRNFLSSAAPDSSIRRRKTIRMLDPDDLPITSIFFAKGMVPRVSDIERTTENLETVLTAALHGVDRAQFKQDDYGKLANRAELLKRTSRKPKATMRQLLVVLEENLVHEQTALHFDYYSFRIVCYKLLKAIAQRIRSAWIHATGLEPDDGCELPTQLLTYLIFNIANMSFVLSVGAGVPHLESRVLNEVTVMLEDHIRPNGSTLVRELQQFASGALLWADYKARFGEPASSQEQESSAARPTITSMTEEEMQRTRRIGDSANGLPSLEPSYFQVTQRRR</sequence>
<dbReference type="InterPro" id="IPR046539">
    <property type="entry name" value="DUF6604"/>
</dbReference>
<feature type="region of interest" description="Disordered" evidence="1">
    <location>
        <begin position="860"/>
        <end position="911"/>
    </location>
</feature>
<dbReference type="Pfam" id="PF20253">
    <property type="entry name" value="DUF6604"/>
    <property type="match status" value="1"/>
</dbReference>
<dbReference type="OrthoDB" id="4150776at2759"/>
<dbReference type="EMBL" id="KE720815">
    <property type="protein sequence ID" value="ERF75275.1"/>
    <property type="molecule type" value="Genomic_DNA"/>
</dbReference>
<name>U1HWW3_ENDPU</name>
<dbReference type="Proteomes" id="UP000019373">
    <property type="component" value="Unassembled WGS sequence"/>
</dbReference>
<gene>
    <name evidence="3" type="ORF">EPUS_00067</name>
</gene>
<reference evidence="4" key="1">
    <citation type="journal article" date="2014" name="BMC Genomics">
        <title>Genome characteristics reveal the impact of lichenization on lichen-forming fungus Endocarpon pusillum Hedwig (Verrucariales, Ascomycota).</title>
        <authorList>
            <person name="Wang Y.-Y."/>
            <person name="Liu B."/>
            <person name="Zhang X.-Y."/>
            <person name="Zhou Q.-M."/>
            <person name="Zhang T."/>
            <person name="Li H."/>
            <person name="Yu Y.-F."/>
            <person name="Zhang X.-L."/>
            <person name="Hao X.-Y."/>
            <person name="Wang M."/>
            <person name="Wang L."/>
            <person name="Wei J.-C."/>
        </authorList>
    </citation>
    <scope>NUCLEOTIDE SEQUENCE [LARGE SCALE GENOMIC DNA]</scope>
    <source>
        <strain evidence="4">Z07020 / HMAS-L-300199</strain>
    </source>
</reference>
<dbReference type="AlphaFoldDB" id="U1HWW3"/>
<organism evidence="3 4">
    <name type="scientific">Endocarpon pusillum (strain Z07020 / HMAS-L-300199)</name>
    <name type="common">Lichen-forming fungus</name>
    <dbReference type="NCBI Taxonomy" id="1263415"/>
    <lineage>
        <taxon>Eukaryota</taxon>
        <taxon>Fungi</taxon>
        <taxon>Dikarya</taxon>
        <taxon>Ascomycota</taxon>
        <taxon>Pezizomycotina</taxon>
        <taxon>Eurotiomycetes</taxon>
        <taxon>Chaetothyriomycetidae</taxon>
        <taxon>Verrucariales</taxon>
        <taxon>Verrucariaceae</taxon>
        <taxon>Endocarpon</taxon>
    </lineage>
</organism>
<feature type="region of interest" description="Disordered" evidence="1">
    <location>
        <begin position="42"/>
        <end position="65"/>
    </location>
</feature>
<dbReference type="GeneID" id="19235132"/>
<feature type="compositionally biased region" description="Low complexity" evidence="1">
    <location>
        <begin position="861"/>
        <end position="871"/>
    </location>
</feature>
<feature type="region of interest" description="Disordered" evidence="1">
    <location>
        <begin position="208"/>
        <end position="234"/>
    </location>
</feature>
<dbReference type="OMA" id="YNKNMAD"/>
<evidence type="ECO:0000259" key="2">
    <source>
        <dbReference type="Pfam" id="PF20253"/>
    </source>
</evidence>
<dbReference type="RefSeq" id="XP_007787287.1">
    <property type="nucleotide sequence ID" value="XM_007789097.1"/>
</dbReference>
<feature type="domain" description="DUF6604" evidence="2">
    <location>
        <begin position="19"/>
        <end position="302"/>
    </location>
</feature>
<accession>U1HWW3</accession>
<dbReference type="PANTHER" id="PTHR38795:SF1">
    <property type="entry name" value="DUF6604 DOMAIN-CONTAINING PROTEIN"/>
    <property type="match status" value="1"/>
</dbReference>
<dbReference type="HOGENOM" id="CLU_008976_0_0_1"/>
<feature type="region of interest" description="Disordered" evidence="1">
    <location>
        <begin position="169"/>
        <end position="188"/>
    </location>
</feature>